<dbReference type="AlphaFoldDB" id="A0A2T3KJX5"/>
<dbReference type="Proteomes" id="UP000241426">
    <property type="component" value="Unassembled WGS sequence"/>
</dbReference>
<dbReference type="CDD" id="cd02908">
    <property type="entry name" value="Macro_OAADPr_deacetylase"/>
    <property type="match status" value="1"/>
</dbReference>
<dbReference type="PANTHER" id="PTHR11106">
    <property type="entry name" value="GANGLIOSIDE INDUCED DIFFERENTIATION ASSOCIATED PROTEIN 2-RELATED"/>
    <property type="match status" value="1"/>
</dbReference>
<accession>A0A2T3KJX5</accession>
<evidence type="ECO:0000313" key="3">
    <source>
        <dbReference type="Proteomes" id="UP000241426"/>
    </source>
</evidence>
<dbReference type="Pfam" id="PF01661">
    <property type="entry name" value="Macro"/>
    <property type="match status" value="1"/>
</dbReference>
<evidence type="ECO:0000259" key="1">
    <source>
        <dbReference type="PROSITE" id="PS51154"/>
    </source>
</evidence>
<gene>
    <name evidence="2" type="ORF">C9J27_09040</name>
</gene>
<evidence type="ECO:0000313" key="2">
    <source>
        <dbReference type="EMBL" id="PSU99761.1"/>
    </source>
</evidence>
<dbReference type="RefSeq" id="WP_107289512.1">
    <property type="nucleotide sequence ID" value="NZ_PYNF01000005.1"/>
</dbReference>
<dbReference type="Gene3D" id="3.40.220.10">
    <property type="entry name" value="Leucine Aminopeptidase, subunit E, domain 1"/>
    <property type="match status" value="1"/>
</dbReference>
<organism evidence="2 3">
    <name type="scientific">Photobacterium kishitanii</name>
    <dbReference type="NCBI Taxonomy" id="318456"/>
    <lineage>
        <taxon>Bacteria</taxon>
        <taxon>Pseudomonadati</taxon>
        <taxon>Pseudomonadota</taxon>
        <taxon>Gammaproteobacteria</taxon>
        <taxon>Vibrionales</taxon>
        <taxon>Vibrionaceae</taxon>
        <taxon>Photobacterium</taxon>
    </lineage>
</organism>
<dbReference type="InterPro" id="IPR043472">
    <property type="entry name" value="Macro_dom-like"/>
</dbReference>
<feature type="domain" description="Macro" evidence="1">
    <location>
        <begin position="1"/>
        <end position="171"/>
    </location>
</feature>
<dbReference type="SMART" id="SM00506">
    <property type="entry name" value="A1pp"/>
    <property type="match status" value="1"/>
</dbReference>
<name>A0A2T3KJX5_9GAMM</name>
<dbReference type="InterPro" id="IPR002589">
    <property type="entry name" value="Macro_dom"/>
</dbReference>
<dbReference type="PROSITE" id="PS51154">
    <property type="entry name" value="MACRO"/>
    <property type="match status" value="1"/>
</dbReference>
<comment type="caution">
    <text evidence="2">The sequence shown here is derived from an EMBL/GenBank/DDBJ whole genome shotgun (WGS) entry which is preliminary data.</text>
</comment>
<dbReference type="EMBL" id="PYNF01000005">
    <property type="protein sequence ID" value="PSU99761.1"/>
    <property type="molecule type" value="Genomic_DNA"/>
</dbReference>
<dbReference type="PANTHER" id="PTHR11106:SF27">
    <property type="entry name" value="MACRO DOMAIN-CONTAINING PROTEIN"/>
    <property type="match status" value="1"/>
</dbReference>
<proteinExistence type="predicted"/>
<reference evidence="2 3" key="1">
    <citation type="submission" date="2018-01" db="EMBL/GenBank/DDBJ databases">
        <title>Whole genome sequencing of Histamine producing bacteria.</title>
        <authorList>
            <person name="Butler K."/>
        </authorList>
    </citation>
    <scope>NUCLEOTIDE SEQUENCE [LARGE SCALE GENOMIC DNA]</scope>
    <source>
        <strain evidence="2 3">FS-7.2</strain>
    </source>
</reference>
<protein>
    <submittedName>
        <fullName evidence="2">O-acetyl-ADP-ribose deacetylase</fullName>
    </submittedName>
</protein>
<sequence length="174" mass="19007">MDEFKVVLGDITSAKTDVIVNAAKPSLAGGSGVDGAIHKAAGPSVLKECLAIEQIDGVRCPVGEAKVTRSGHLDCKFVIHTVGPIYRDYSNPGELLRSAYTNCIKIALEFKCKSIAFPAISCGKYGYPYEEATEIAINTLEPYLKTGLQIYFYLVEQDLYKMYTDKLTSLRKGI</sequence>
<dbReference type="SUPFAM" id="SSF52949">
    <property type="entry name" value="Macro domain-like"/>
    <property type="match status" value="1"/>
</dbReference>